<name>A0A2M6W2P5_9BACT</name>
<evidence type="ECO:0000313" key="2">
    <source>
        <dbReference type="Proteomes" id="UP000231183"/>
    </source>
</evidence>
<organism evidence="1 2">
    <name type="scientific">Candidatus Magasanikbacteria bacterium CG10_big_fil_rev_8_21_14_0_10_40_10</name>
    <dbReference type="NCBI Taxonomy" id="1974648"/>
    <lineage>
        <taxon>Bacteria</taxon>
        <taxon>Candidatus Magasanikiibacteriota</taxon>
    </lineage>
</organism>
<sequence>MPTRPKENSPERGVSRRDVLKAGAAMALATALEACVPDDEFNEKLQVLSVTKESGSRMSNGSVPFITKLDDGRFRLYYCGSEEIFSAISSDGINFTQESGVRISPDSSNKFEKIVSDPTLVKLSDGKVRLYYKGADSNQGGPGQAIHKIFSAISSDGLNFQREGLRIDSELSGDKGWASVPEAVKLPDGRVRLYFVTGDDSNGGIMTMTSADGLNFEERKVLNIKGMVDPSIVSLPDGTYLLLTAVVNEQLAPYRAKGLYLFTSKDGLNFENEIPLLKESGAFDPAGILLNDNTLRVYYGQATPPPPAEIKSIVVNFDY</sequence>
<protein>
    <recommendedName>
        <fullName evidence="3">Glycosyl hydrolase family 32 N-terminal domain-containing protein</fullName>
    </recommendedName>
</protein>
<dbReference type="InterPro" id="IPR023296">
    <property type="entry name" value="Glyco_hydro_beta-prop_sf"/>
</dbReference>
<evidence type="ECO:0000313" key="1">
    <source>
        <dbReference type="EMBL" id="PIT87074.1"/>
    </source>
</evidence>
<dbReference type="InterPro" id="IPR006311">
    <property type="entry name" value="TAT_signal"/>
</dbReference>
<gene>
    <name evidence="1" type="ORF">COU31_04860</name>
</gene>
<proteinExistence type="predicted"/>
<evidence type="ECO:0008006" key="3">
    <source>
        <dbReference type="Google" id="ProtNLM"/>
    </source>
</evidence>
<dbReference type="AlphaFoldDB" id="A0A2M6W2P5"/>
<dbReference type="PROSITE" id="PS51318">
    <property type="entry name" value="TAT"/>
    <property type="match status" value="1"/>
</dbReference>
<dbReference type="EMBL" id="PFBX01000054">
    <property type="protein sequence ID" value="PIT87074.1"/>
    <property type="molecule type" value="Genomic_DNA"/>
</dbReference>
<dbReference type="SUPFAM" id="SSF75005">
    <property type="entry name" value="Arabinanase/levansucrase/invertase"/>
    <property type="match status" value="2"/>
</dbReference>
<reference evidence="2" key="1">
    <citation type="submission" date="2017-09" db="EMBL/GenBank/DDBJ databases">
        <title>Depth-based differentiation of microbial function through sediment-hosted aquifers and enrichment of novel symbionts in the deep terrestrial subsurface.</title>
        <authorList>
            <person name="Probst A.J."/>
            <person name="Ladd B."/>
            <person name="Jarett J.K."/>
            <person name="Geller-Mcgrath D.E."/>
            <person name="Sieber C.M.K."/>
            <person name="Emerson J.B."/>
            <person name="Anantharaman K."/>
            <person name="Thomas B.C."/>
            <person name="Malmstrom R."/>
            <person name="Stieglmeier M."/>
            <person name="Klingl A."/>
            <person name="Woyke T."/>
            <person name="Ryan C.M."/>
            <person name="Banfield J.F."/>
        </authorList>
    </citation>
    <scope>NUCLEOTIDE SEQUENCE [LARGE SCALE GENOMIC DNA]</scope>
</reference>
<comment type="caution">
    <text evidence="1">The sequence shown here is derived from an EMBL/GenBank/DDBJ whole genome shotgun (WGS) entry which is preliminary data.</text>
</comment>
<dbReference type="Proteomes" id="UP000231183">
    <property type="component" value="Unassembled WGS sequence"/>
</dbReference>
<accession>A0A2M6W2P5</accession>
<dbReference type="Gene3D" id="2.115.10.20">
    <property type="entry name" value="Glycosyl hydrolase domain, family 43"/>
    <property type="match status" value="2"/>
</dbReference>